<gene>
    <name evidence="5" type="ORF">A9Q68_09000</name>
</gene>
<evidence type="ECO:0000256" key="1">
    <source>
        <dbReference type="ARBA" id="ARBA00022448"/>
    </source>
</evidence>
<dbReference type="RefSeq" id="WP_071794387.1">
    <property type="nucleotide sequence ID" value="NZ_LZDD01000003.1"/>
</dbReference>
<dbReference type="InterPro" id="IPR050763">
    <property type="entry name" value="ABC_transporter_ATP-binding"/>
</dbReference>
<evidence type="ECO:0000313" key="6">
    <source>
        <dbReference type="Proteomes" id="UP000182015"/>
    </source>
</evidence>
<dbReference type="EMBL" id="LZDD01000003">
    <property type="protein sequence ID" value="OJF71323.1"/>
    <property type="molecule type" value="Genomic_DNA"/>
</dbReference>
<dbReference type="OrthoDB" id="9804819at2"/>
<keyword evidence="3 5" id="KW-0067">ATP-binding</keyword>
<dbReference type="PANTHER" id="PTHR42711">
    <property type="entry name" value="ABC TRANSPORTER ATP-BINDING PROTEIN"/>
    <property type="match status" value="1"/>
</dbReference>
<keyword evidence="1" id="KW-0813">Transport</keyword>
<dbReference type="CDD" id="cd03230">
    <property type="entry name" value="ABC_DR_subfamily_A"/>
    <property type="match status" value="1"/>
</dbReference>
<name>A0A1L8MKQ0_9STRE</name>
<comment type="caution">
    <text evidence="5">The sequence shown here is derived from an EMBL/GenBank/DDBJ whole genome shotgun (WGS) entry which is preliminary data.</text>
</comment>
<organism evidence="5 6">
    <name type="scientific">Streptococcus bovimastitidis</name>
    <dbReference type="NCBI Taxonomy" id="1856638"/>
    <lineage>
        <taxon>Bacteria</taxon>
        <taxon>Bacillati</taxon>
        <taxon>Bacillota</taxon>
        <taxon>Bacilli</taxon>
        <taxon>Lactobacillales</taxon>
        <taxon>Streptococcaceae</taxon>
        <taxon>Streptococcus</taxon>
    </lineage>
</organism>
<dbReference type="Pfam" id="PF00005">
    <property type="entry name" value="ABC_tran"/>
    <property type="match status" value="1"/>
</dbReference>
<accession>A0A1L8MKQ0</accession>
<keyword evidence="6" id="KW-1185">Reference proteome</keyword>
<dbReference type="PROSITE" id="PS50893">
    <property type="entry name" value="ABC_TRANSPORTER_2"/>
    <property type="match status" value="1"/>
</dbReference>
<dbReference type="InterPro" id="IPR027417">
    <property type="entry name" value="P-loop_NTPase"/>
</dbReference>
<protein>
    <submittedName>
        <fullName evidence="5">Multidrug ABC transporter ATP-binding protein</fullName>
    </submittedName>
</protein>
<proteinExistence type="predicted"/>
<dbReference type="PANTHER" id="PTHR42711:SF17">
    <property type="entry name" value="ABC TRANSPORTER ATP-BINDING PROTEIN"/>
    <property type="match status" value="1"/>
</dbReference>
<dbReference type="SUPFAM" id="SSF52540">
    <property type="entry name" value="P-loop containing nucleoside triphosphate hydrolases"/>
    <property type="match status" value="1"/>
</dbReference>
<dbReference type="InterPro" id="IPR017871">
    <property type="entry name" value="ABC_transporter-like_CS"/>
</dbReference>
<feature type="domain" description="ABC transporter" evidence="4">
    <location>
        <begin position="2"/>
        <end position="226"/>
    </location>
</feature>
<evidence type="ECO:0000259" key="4">
    <source>
        <dbReference type="PROSITE" id="PS50893"/>
    </source>
</evidence>
<dbReference type="STRING" id="1856638.A9Q68_09000"/>
<evidence type="ECO:0000313" key="5">
    <source>
        <dbReference type="EMBL" id="OJF71323.1"/>
    </source>
</evidence>
<dbReference type="Proteomes" id="UP000182015">
    <property type="component" value="Unassembled WGS sequence"/>
</dbReference>
<evidence type="ECO:0000256" key="3">
    <source>
        <dbReference type="ARBA" id="ARBA00022840"/>
    </source>
</evidence>
<dbReference type="GO" id="GO:0005524">
    <property type="term" value="F:ATP binding"/>
    <property type="evidence" value="ECO:0007669"/>
    <property type="project" value="UniProtKB-KW"/>
</dbReference>
<dbReference type="Gene3D" id="3.40.50.300">
    <property type="entry name" value="P-loop containing nucleotide triphosphate hydrolases"/>
    <property type="match status" value="1"/>
</dbReference>
<reference evidence="6" key="1">
    <citation type="submission" date="2016-06" db="EMBL/GenBank/DDBJ databases">
        <authorList>
            <person name="de Vries S.P.W."/>
            <person name="Hadjirin N.F."/>
            <person name="Lay E.M."/>
            <person name="Zadoks R.N."/>
            <person name="Peacock S.J."/>
            <person name="Parkhill J."/>
            <person name="Grant A.J."/>
            <person name="Mcdougall S."/>
            <person name="Holmes M.A."/>
        </authorList>
    </citation>
    <scope>NUCLEOTIDE SEQUENCE [LARGE SCALE GENOMIC DNA]</scope>
    <source>
        <strain evidence="6">NZ1587</strain>
    </source>
</reference>
<dbReference type="AlphaFoldDB" id="A0A1L8MKQ0"/>
<evidence type="ECO:0000256" key="2">
    <source>
        <dbReference type="ARBA" id="ARBA00022741"/>
    </source>
</evidence>
<dbReference type="InterPro" id="IPR003439">
    <property type="entry name" value="ABC_transporter-like_ATP-bd"/>
</dbReference>
<dbReference type="GO" id="GO:0016887">
    <property type="term" value="F:ATP hydrolysis activity"/>
    <property type="evidence" value="ECO:0007669"/>
    <property type="project" value="InterPro"/>
</dbReference>
<dbReference type="InterPro" id="IPR003593">
    <property type="entry name" value="AAA+_ATPase"/>
</dbReference>
<keyword evidence="2" id="KW-0547">Nucleotide-binding</keyword>
<dbReference type="SMART" id="SM00382">
    <property type="entry name" value="AAA"/>
    <property type="match status" value="1"/>
</dbReference>
<sequence length="292" mass="32852">MISVEKITKVIKGKEILKDVSFKLEEGECVALIGPNGAGKSTLIGAMLGDKKINQGKISIQSKNPKDQALKEKIAVLQQDNTIPNNLKVKELIAFFRDIATNPLSLQEIDALLGFDQQQKNLLAEKLSGGQRRLLSFVLILIGQADILFLDEPTAGMDTSTRKRFWEIIADLKGQGKTIFYTSHYIEEVEHTAERILILHQGKLLKDTSPYLLGNEEMEKEITLPRKYEDLLEPSPLVDQLILKKESLQFRTKDLAQLWAQLEAAGVSIQEIQIQNKSLLDSLFEQTQGERE</sequence>
<dbReference type="PROSITE" id="PS00211">
    <property type="entry name" value="ABC_TRANSPORTER_1"/>
    <property type="match status" value="1"/>
</dbReference>